<evidence type="ECO:0000313" key="1">
    <source>
        <dbReference type="EMBL" id="KAJ7205830.1"/>
    </source>
</evidence>
<gene>
    <name evidence="1" type="ORF">GGX14DRAFT_397528</name>
</gene>
<accession>A0AAD6V8A8</accession>
<organism evidence="1 2">
    <name type="scientific">Mycena pura</name>
    <dbReference type="NCBI Taxonomy" id="153505"/>
    <lineage>
        <taxon>Eukaryota</taxon>
        <taxon>Fungi</taxon>
        <taxon>Dikarya</taxon>
        <taxon>Basidiomycota</taxon>
        <taxon>Agaricomycotina</taxon>
        <taxon>Agaricomycetes</taxon>
        <taxon>Agaricomycetidae</taxon>
        <taxon>Agaricales</taxon>
        <taxon>Marasmiineae</taxon>
        <taxon>Mycenaceae</taxon>
        <taxon>Mycena</taxon>
    </lineage>
</organism>
<dbReference type="AlphaFoldDB" id="A0AAD6V8A8"/>
<proteinExistence type="predicted"/>
<reference evidence="1" key="1">
    <citation type="submission" date="2023-03" db="EMBL/GenBank/DDBJ databases">
        <title>Massive genome expansion in bonnet fungi (Mycena s.s.) driven by repeated elements and novel gene families across ecological guilds.</title>
        <authorList>
            <consortium name="Lawrence Berkeley National Laboratory"/>
            <person name="Harder C.B."/>
            <person name="Miyauchi S."/>
            <person name="Viragh M."/>
            <person name="Kuo A."/>
            <person name="Thoen E."/>
            <person name="Andreopoulos B."/>
            <person name="Lu D."/>
            <person name="Skrede I."/>
            <person name="Drula E."/>
            <person name="Henrissat B."/>
            <person name="Morin E."/>
            <person name="Kohler A."/>
            <person name="Barry K."/>
            <person name="LaButti K."/>
            <person name="Morin E."/>
            <person name="Salamov A."/>
            <person name="Lipzen A."/>
            <person name="Mereny Z."/>
            <person name="Hegedus B."/>
            <person name="Baldrian P."/>
            <person name="Stursova M."/>
            <person name="Weitz H."/>
            <person name="Taylor A."/>
            <person name="Grigoriev I.V."/>
            <person name="Nagy L.G."/>
            <person name="Martin F."/>
            <person name="Kauserud H."/>
        </authorList>
    </citation>
    <scope>NUCLEOTIDE SEQUENCE</scope>
    <source>
        <strain evidence="1">9144</strain>
    </source>
</reference>
<dbReference type="Proteomes" id="UP001219525">
    <property type="component" value="Unassembled WGS sequence"/>
</dbReference>
<dbReference type="EMBL" id="JARJCW010000042">
    <property type="protein sequence ID" value="KAJ7205830.1"/>
    <property type="molecule type" value="Genomic_DNA"/>
</dbReference>
<sequence length="519" mass="57695">MTVCIECSLDFYALSSDICNKCRQLDGKTEVEKVSIQNKPQCQSCSAVYGQLQGALCAACVKTWSTSPAVPREILAIPGAMQQLVDPQSSDLTSAIWELAEQYQSTASETRLGQPTTRPINSNLQKTQSAITHNQRVASGASRGSTATNRVQQLQVRRDMAHRIQLSGRLAIRKGNNKIVPVLRGLESSVFSVHIAAEHDSIDAAINELVFKIQEAYRETNAIATITRQDLSVGIIQSATMVHNLTTSTIARLGTVQNLLAHCVEQNIIEAKAANDKKTVPLRFVVGEDTLTIYSNNNSSRAAASLRPKVLSHRISSLPASAHQLERVMSVPSDLNKMRISALVQPTNVRASGWRPRSWGGPAASTFQRDPPLAEVTFQKYNIKFDDGKLTMSLPVPAIWRSMQITVKDDWQRGRALENKGDMQSCRERYKTGFIGEGWIKTVIYVRLYFVIQRWSAQMPQARIGTDEYALAQAQDDRMTESSHLNMLVRELENMYLGEEMRTEFVKLGAELKVQMPGE</sequence>
<comment type="caution">
    <text evidence="1">The sequence shown here is derived from an EMBL/GenBank/DDBJ whole genome shotgun (WGS) entry which is preliminary data.</text>
</comment>
<evidence type="ECO:0000313" key="2">
    <source>
        <dbReference type="Proteomes" id="UP001219525"/>
    </source>
</evidence>
<keyword evidence="2" id="KW-1185">Reference proteome</keyword>
<name>A0AAD6V8A8_9AGAR</name>
<protein>
    <submittedName>
        <fullName evidence="1">Uncharacterized protein</fullName>
    </submittedName>
</protein>